<comment type="caution">
    <text evidence="2">The sequence shown here is derived from an EMBL/GenBank/DDBJ whole genome shotgun (WGS) entry which is preliminary data.</text>
</comment>
<organism evidence="2 3">
    <name type="scientific">Funneliformis geosporum</name>
    <dbReference type="NCBI Taxonomy" id="1117311"/>
    <lineage>
        <taxon>Eukaryota</taxon>
        <taxon>Fungi</taxon>
        <taxon>Fungi incertae sedis</taxon>
        <taxon>Mucoromycota</taxon>
        <taxon>Glomeromycotina</taxon>
        <taxon>Glomeromycetes</taxon>
        <taxon>Glomerales</taxon>
        <taxon>Glomeraceae</taxon>
        <taxon>Funneliformis</taxon>
    </lineage>
</organism>
<evidence type="ECO:0000256" key="1">
    <source>
        <dbReference type="SAM" id="MobiDB-lite"/>
    </source>
</evidence>
<feature type="region of interest" description="Disordered" evidence="1">
    <location>
        <begin position="14"/>
        <end position="44"/>
    </location>
</feature>
<dbReference type="AlphaFoldDB" id="A0A9W4TAV6"/>
<dbReference type="Proteomes" id="UP001153678">
    <property type="component" value="Unassembled WGS sequence"/>
</dbReference>
<dbReference type="EMBL" id="CAMKVN010020227">
    <property type="protein sequence ID" value="CAI2199080.1"/>
    <property type="molecule type" value="Genomic_DNA"/>
</dbReference>
<name>A0A9W4TAV6_9GLOM</name>
<accession>A0A9W4TAV6</accession>
<evidence type="ECO:0000313" key="3">
    <source>
        <dbReference type="Proteomes" id="UP001153678"/>
    </source>
</evidence>
<keyword evidence="3" id="KW-1185">Reference proteome</keyword>
<evidence type="ECO:0000313" key="2">
    <source>
        <dbReference type="EMBL" id="CAI2199080.1"/>
    </source>
</evidence>
<sequence length="63" mass="7303">MIKESFKTIELNLMFKNGQSNPPKANDEKSQYQQTPDSSRRKRAIPRVIINMENADVLFSEDC</sequence>
<protein>
    <submittedName>
        <fullName evidence="2">9293_t:CDS:1</fullName>
    </submittedName>
</protein>
<reference evidence="2" key="1">
    <citation type="submission" date="2022-08" db="EMBL/GenBank/DDBJ databases">
        <authorList>
            <person name="Kallberg Y."/>
            <person name="Tangrot J."/>
            <person name="Rosling A."/>
        </authorList>
    </citation>
    <scope>NUCLEOTIDE SEQUENCE</scope>
    <source>
        <strain evidence="2">Wild A</strain>
    </source>
</reference>
<proteinExistence type="predicted"/>
<gene>
    <name evidence="2" type="ORF">FWILDA_LOCUS18894</name>
</gene>